<dbReference type="RefSeq" id="WP_326021339.1">
    <property type="nucleotide sequence ID" value="NZ_JAOZYC010000154.1"/>
</dbReference>
<protein>
    <recommendedName>
        <fullName evidence="3">Mycothiol-dependent maleylpyruvate isomerase metal-binding domain-containing protein</fullName>
    </recommendedName>
</protein>
<dbReference type="EMBL" id="JAOZYC010000154">
    <property type="protein sequence ID" value="MEB8342017.1"/>
    <property type="molecule type" value="Genomic_DNA"/>
</dbReference>
<organism evidence="1 2">
    <name type="scientific">Streptomyces endophyticus</name>
    <dbReference type="NCBI Taxonomy" id="714166"/>
    <lineage>
        <taxon>Bacteria</taxon>
        <taxon>Bacillati</taxon>
        <taxon>Actinomycetota</taxon>
        <taxon>Actinomycetes</taxon>
        <taxon>Kitasatosporales</taxon>
        <taxon>Streptomycetaceae</taxon>
        <taxon>Streptomyces</taxon>
    </lineage>
</organism>
<dbReference type="Proteomes" id="UP001354931">
    <property type="component" value="Unassembled WGS sequence"/>
</dbReference>
<gene>
    <name evidence="1" type="ORF">OKJ99_31425</name>
</gene>
<reference evidence="1 2" key="1">
    <citation type="submission" date="2022-10" db="EMBL/GenBank/DDBJ databases">
        <authorList>
            <person name="Xie J."/>
            <person name="Shen N."/>
        </authorList>
    </citation>
    <scope>NUCLEOTIDE SEQUENCE [LARGE SCALE GENOMIC DNA]</scope>
    <source>
        <strain evidence="1 2">YIM65594</strain>
    </source>
</reference>
<sequence length="223" mass="23644">MSADPNTRLPAGTPGPVTADDVARAVELTVAALRTAAPDADWNGPAGSLQWTCWETGEHLADDLFFYAAQIGSLRPLADDHVRWGYSRRRAEGPANTLTVDLDAGPSAMLGALEAGGGILAAVVRATPPTARGFHVFGASDPEGFAAMGVVETLVHAHDLALGLDVDFTPPADLCARTLHRLFPDVPGDTEPWVTLLWATGRGELEGRERRGKWRWYGAPGAT</sequence>
<dbReference type="InterPro" id="IPR034660">
    <property type="entry name" value="DinB/YfiT-like"/>
</dbReference>
<comment type="caution">
    <text evidence="1">The sequence shown here is derived from an EMBL/GenBank/DDBJ whole genome shotgun (WGS) entry which is preliminary data.</text>
</comment>
<name>A0ABU6FEG6_9ACTN</name>
<evidence type="ECO:0000313" key="1">
    <source>
        <dbReference type="EMBL" id="MEB8342017.1"/>
    </source>
</evidence>
<dbReference type="SUPFAM" id="SSF109854">
    <property type="entry name" value="DinB/YfiT-like putative metalloenzymes"/>
    <property type="match status" value="1"/>
</dbReference>
<accession>A0ABU6FEG6</accession>
<evidence type="ECO:0000313" key="2">
    <source>
        <dbReference type="Proteomes" id="UP001354931"/>
    </source>
</evidence>
<evidence type="ECO:0008006" key="3">
    <source>
        <dbReference type="Google" id="ProtNLM"/>
    </source>
</evidence>
<proteinExistence type="predicted"/>
<keyword evidence="2" id="KW-1185">Reference proteome</keyword>